<dbReference type="Gene3D" id="3.40.50.720">
    <property type="entry name" value="NAD(P)-binding Rossmann-like Domain"/>
    <property type="match status" value="1"/>
</dbReference>
<dbReference type="PRINTS" id="PR00081">
    <property type="entry name" value="GDHRDH"/>
</dbReference>
<evidence type="ECO:0000256" key="1">
    <source>
        <dbReference type="ARBA" id="ARBA00006484"/>
    </source>
</evidence>
<dbReference type="PANTHER" id="PTHR48107">
    <property type="entry name" value="NADPH-DEPENDENT ALDEHYDE REDUCTASE-LIKE PROTEIN, CHLOROPLASTIC-RELATED"/>
    <property type="match status" value="1"/>
</dbReference>
<dbReference type="AlphaFoldDB" id="A0A158DWK5"/>
<evidence type="ECO:0000313" key="3">
    <source>
        <dbReference type="EMBL" id="SAK99011.1"/>
    </source>
</evidence>
<dbReference type="FunFam" id="3.40.50.720:FF:000084">
    <property type="entry name" value="Short-chain dehydrogenase reductase"/>
    <property type="match status" value="1"/>
</dbReference>
<dbReference type="Proteomes" id="UP000054624">
    <property type="component" value="Unassembled WGS sequence"/>
</dbReference>
<dbReference type="PRINTS" id="PR00080">
    <property type="entry name" value="SDRFAMILY"/>
</dbReference>
<dbReference type="STRING" id="1777137.AWB76_07631"/>
<dbReference type="CDD" id="cd05233">
    <property type="entry name" value="SDR_c"/>
    <property type="match status" value="1"/>
</dbReference>
<dbReference type="EMBL" id="FCOI02000060">
    <property type="protein sequence ID" value="SAK99011.1"/>
    <property type="molecule type" value="Genomic_DNA"/>
</dbReference>
<accession>A0A158DWK5</accession>
<organism evidence="3 4">
    <name type="scientific">Caballeronia temeraria</name>
    <dbReference type="NCBI Taxonomy" id="1777137"/>
    <lineage>
        <taxon>Bacteria</taxon>
        <taxon>Pseudomonadati</taxon>
        <taxon>Pseudomonadota</taxon>
        <taxon>Betaproteobacteria</taxon>
        <taxon>Burkholderiales</taxon>
        <taxon>Burkholderiaceae</taxon>
        <taxon>Caballeronia</taxon>
    </lineage>
</organism>
<dbReference type="GO" id="GO:0016614">
    <property type="term" value="F:oxidoreductase activity, acting on CH-OH group of donors"/>
    <property type="evidence" value="ECO:0007669"/>
    <property type="project" value="UniProtKB-ARBA"/>
</dbReference>
<evidence type="ECO:0000256" key="2">
    <source>
        <dbReference type="ARBA" id="ARBA00023002"/>
    </source>
</evidence>
<dbReference type="OrthoDB" id="20590at2"/>
<proteinExistence type="inferred from homology"/>
<dbReference type="SUPFAM" id="SSF51735">
    <property type="entry name" value="NAD(P)-binding Rossmann-fold domains"/>
    <property type="match status" value="1"/>
</dbReference>
<comment type="similarity">
    <text evidence="1">Belongs to the short-chain dehydrogenases/reductases (SDR) family.</text>
</comment>
<dbReference type="RefSeq" id="WP_061165126.1">
    <property type="nucleotide sequence ID" value="NZ_FCOI02000060.1"/>
</dbReference>
<dbReference type="InterPro" id="IPR036291">
    <property type="entry name" value="NAD(P)-bd_dom_sf"/>
</dbReference>
<dbReference type="PANTHER" id="PTHR48107:SF7">
    <property type="entry name" value="RE15974P"/>
    <property type="match status" value="1"/>
</dbReference>
<name>A0A158DWK5_9BURK</name>
<protein>
    <submittedName>
        <fullName evidence="3">Glucose-1-dehydrogenase</fullName>
    </submittedName>
</protein>
<keyword evidence="4" id="KW-1185">Reference proteome</keyword>
<sequence>MNDNDLFVITGGSRGIGAAIARHAAKTHPVVILYRDNAEAAQCVVEAIDSQGGKAWAIRADIGDEQATLGAFRKIDELGRIGVLVNNAGVTGGMSRLADLRSEDLARVFGVNVLGAFIATREAVRRMSTARGGTGGVVINMSSGASVLGAPDAWVHYAATKGALDTMTIGLSKELAGEGIRVNAVRPGVIGTELHLQRTPDALERFANTIPMGRMGTANEVAEAVIWLASPAASYVTGCLMDVRGGL</sequence>
<reference evidence="4" key="1">
    <citation type="submission" date="2016-01" db="EMBL/GenBank/DDBJ databases">
        <authorList>
            <person name="Peeters Charlotte."/>
        </authorList>
    </citation>
    <scope>NUCLEOTIDE SEQUENCE [LARGE SCALE GENOMIC DNA]</scope>
</reference>
<dbReference type="InterPro" id="IPR002347">
    <property type="entry name" value="SDR_fam"/>
</dbReference>
<dbReference type="Pfam" id="PF13561">
    <property type="entry name" value="adh_short_C2"/>
    <property type="match status" value="1"/>
</dbReference>
<evidence type="ECO:0000313" key="4">
    <source>
        <dbReference type="Proteomes" id="UP000054624"/>
    </source>
</evidence>
<gene>
    <name evidence="3" type="ORF">AWB76_07631</name>
</gene>
<keyword evidence="2" id="KW-0560">Oxidoreductase</keyword>